<evidence type="ECO:0000256" key="1">
    <source>
        <dbReference type="SAM" id="MobiDB-lite"/>
    </source>
</evidence>
<sequence length="132" mass="14425">MIVYEGKRSWATWCIDVRAGGPGRVAGAWDTTLCPGTHTVGVGESPYDLMTPSLADRTLTAPRLYRFYDNCWCPGCSHSGGLRWHTFCRDPRVAASWFPRSTRPAPAQLAPSAPLCKPPRRHSCATPPGLPS</sequence>
<dbReference type="AlphaFoldDB" id="A0A2H1X1D6"/>
<evidence type="ECO:0000313" key="2">
    <source>
        <dbReference type="EMBL" id="SOQ59129.1"/>
    </source>
</evidence>
<accession>A0A2H1X1D6</accession>
<dbReference type="EMBL" id="ODYU01012689">
    <property type="protein sequence ID" value="SOQ59129.1"/>
    <property type="molecule type" value="Genomic_DNA"/>
</dbReference>
<protein>
    <submittedName>
        <fullName evidence="2">SFRICE_020409</fullName>
    </submittedName>
</protein>
<feature type="region of interest" description="Disordered" evidence="1">
    <location>
        <begin position="102"/>
        <end position="132"/>
    </location>
</feature>
<organism evidence="2">
    <name type="scientific">Spodoptera frugiperda</name>
    <name type="common">Fall armyworm</name>
    <dbReference type="NCBI Taxonomy" id="7108"/>
    <lineage>
        <taxon>Eukaryota</taxon>
        <taxon>Metazoa</taxon>
        <taxon>Ecdysozoa</taxon>
        <taxon>Arthropoda</taxon>
        <taxon>Hexapoda</taxon>
        <taxon>Insecta</taxon>
        <taxon>Pterygota</taxon>
        <taxon>Neoptera</taxon>
        <taxon>Endopterygota</taxon>
        <taxon>Lepidoptera</taxon>
        <taxon>Glossata</taxon>
        <taxon>Ditrysia</taxon>
        <taxon>Noctuoidea</taxon>
        <taxon>Noctuidae</taxon>
        <taxon>Amphipyrinae</taxon>
        <taxon>Spodoptera</taxon>
    </lineage>
</organism>
<gene>
    <name evidence="2" type="ORF">SFRICE_020409</name>
</gene>
<reference evidence="2" key="1">
    <citation type="submission" date="2016-07" db="EMBL/GenBank/DDBJ databases">
        <authorList>
            <person name="Bretaudeau A."/>
        </authorList>
    </citation>
    <scope>NUCLEOTIDE SEQUENCE</scope>
    <source>
        <strain evidence="2">Rice</strain>
        <tissue evidence="2">Whole body</tissue>
    </source>
</reference>
<name>A0A2H1X1D6_SPOFR</name>
<feature type="compositionally biased region" description="Low complexity" evidence="1">
    <location>
        <begin position="104"/>
        <end position="115"/>
    </location>
</feature>
<proteinExistence type="predicted"/>